<dbReference type="PANTHER" id="PTHR15905">
    <property type="entry name" value="GOLGI-ASSOCIATED KINASE 1B-RELATED"/>
    <property type="match status" value="1"/>
</dbReference>
<accession>A0AAD7WNV0</accession>
<evidence type="ECO:0000313" key="9">
    <source>
        <dbReference type="Proteomes" id="UP001221898"/>
    </source>
</evidence>
<evidence type="ECO:0000256" key="3">
    <source>
        <dbReference type="ARBA" id="ARBA00007691"/>
    </source>
</evidence>
<comment type="similarity">
    <text evidence="3">Belongs to the GASK family.</text>
</comment>
<comment type="subcellular location">
    <subcellularLocation>
        <location evidence="1">Endomembrane system</location>
    </subcellularLocation>
    <subcellularLocation>
        <location evidence="2">Golgi apparatus</location>
    </subcellularLocation>
</comment>
<reference evidence="8" key="1">
    <citation type="journal article" date="2023" name="Science">
        <title>Genome structures resolve the early diversification of teleost fishes.</title>
        <authorList>
            <person name="Parey E."/>
            <person name="Louis A."/>
            <person name="Montfort J."/>
            <person name="Bouchez O."/>
            <person name="Roques C."/>
            <person name="Iampietro C."/>
            <person name="Lluch J."/>
            <person name="Castinel A."/>
            <person name="Donnadieu C."/>
            <person name="Desvignes T."/>
            <person name="Floi Bucao C."/>
            <person name="Jouanno E."/>
            <person name="Wen M."/>
            <person name="Mejri S."/>
            <person name="Dirks R."/>
            <person name="Jansen H."/>
            <person name="Henkel C."/>
            <person name="Chen W.J."/>
            <person name="Zahm M."/>
            <person name="Cabau C."/>
            <person name="Klopp C."/>
            <person name="Thompson A.W."/>
            <person name="Robinson-Rechavi M."/>
            <person name="Braasch I."/>
            <person name="Lecointre G."/>
            <person name="Bobe J."/>
            <person name="Postlethwait J.H."/>
            <person name="Berthelot C."/>
            <person name="Roest Crollius H."/>
            <person name="Guiguen Y."/>
        </authorList>
    </citation>
    <scope>NUCLEOTIDE SEQUENCE</scope>
    <source>
        <strain evidence="8">NC1722</strain>
    </source>
</reference>
<dbReference type="AlphaFoldDB" id="A0AAD7WNV0"/>
<organism evidence="8 9">
    <name type="scientific">Aldrovandia affinis</name>
    <dbReference type="NCBI Taxonomy" id="143900"/>
    <lineage>
        <taxon>Eukaryota</taxon>
        <taxon>Metazoa</taxon>
        <taxon>Chordata</taxon>
        <taxon>Craniata</taxon>
        <taxon>Vertebrata</taxon>
        <taxon>Euteleostomi</taxon>
        <taxon>Actinopterygii</taxon>
        <taxon>Neopterygii</taxon>
        <taxon>Teleostei</taxon>
        <taxon>Notacanthiformes</taxon>
        <taxon>Halosauridae</taxon>
        <taxon>Aldrovandia</taxon>
    </lineage>
</organism>
<evidence type="ECO:0000256" key="5">
    <source>
        <dbReference type="ARBA" id="ARBA00023136"/>
    </source>
</evidence>
<name>A0AAD7WNV0_9TELE</name>
<dbReference type="GO" id="GO:0005794">
    <property type="term" value="C:Golgi apparatus"/>
    <property type="evidence" value="ECO:0007669"/>
    <property type="project" value="UniProtKB-SubCell"/>
</dbReference>
<dbReference type="Proteomes" id="UP001221898">
    <property type="component" value="Unassembled WGS sequence"/>
</dbReference>
<feature type="region of interest" description="Disordered" evidence="6">
    <location>
        <begin position="132"/>
        <end position="161"/>
    </location>
</feature>
<keyword evidence="7" id="KW-1133">Transmembrane helix</keyword>
<dbReference type="PANTHER" id="PTHR15905:SF1">
    <property type="entry name" value="GOLGI-ASSOCIATED KINASE 1B"/>
    <property type="match status" value="1"/>
</dbReference>
<evidence type="ECO:0000256" key="1">
    <source>
        <dbReference type="ARBA" id="ARBA00004308"/>
    </source>
</evidence>
<dbReference type="Pfam" id="PF15051">
    <property type="entry name" value="FAM198"/>
    <property type="match status" value="1"/>
</dbReference>
<keyword evidence="5 7" id="KW-0472">Membrane</keyword>
<evidence type="ECO:0000256" key="4">
    <source>
        <dbReference type="ARBA" id="ARBA00023034"/>
    </source>
</evidence>
<keyword evidence="4" id="KW-0333">Golgi apparatus</keyword>
<proteinExistence type="inferred from homology"/>
<feature type="compositionally biased region" description="Basic residues" evidence="6">
    <location>
        <begin position="132"/>
        <end position="142"/>
    </location>
</feature>
<evidence type="ECO:0000256" key="2">
    <source>
        <dbReference type="ARBA" id="ARBA00004555"/>
    </source>
</evidence>
<evidence type="ECO:0000256" key="7">
    <source>
        <dbReference type="SAM" id="Phobius"/>
    </source>
</evidence>
<sequence>MYIFRPGEVKHVLILWSCSCFLRISKCIRRYPPTKRNWIIAGACFIYLFYVVSQLAYVLPQDRLSEKYKYRRTRGIFTPKFDDTLQETTGSPTAQNANAFYTVTPKYNVVYITLKSKRHKPAIIRGTIRPKLRKKSVSKNKRTQPSAQNEVDSGSKGEWKERQEYETDIPLKSAIHIYNTRQNMNPHNSDNYAHDSSIRIYSESAPPWFSKDDIEALRFLADCKISRIKEVSFTGRRNLLLFESMTAPVNSLGSWDSTGACQRLVGGSISLKMNSQVQWFCGTPLFLQQTMRFSPPLE</sequence>
<comment type="caution">
    <text evidence="8">The sequence shown here is derived from an EMBL/GenBank/DDBJ whole genome shotgun (WGS) entry which is preliminary data.</text>
</comment>
<evidence type="ECO:0000256" key="6">
    <source>
        <dbReference type="SAM" id="MobiDB-lite"/>
    </source>
</evidence>
<keyword evidence="7" id="KW-0812">Transmembrane</keyword>
<keyword evidence="9" id="KW-1185">Reference proteome</keyword>
<protein>
    <submittedName>
        <fullName evidence="8">Uncharacterized protein</fullName>
    </submittedName>
</protein>
<dbReference type="InterPro" id="IPR029207">
    <property type="entry name" value="FAM198"/>
</dbReference>
<feature type="compositionally biased region" description="Polar residues" evidence="6">
    <location>
        <begin position="143"/>
        <end position="152"/>
    </location>
</feature>
<dbReference type="EMBL" id="JAINUG010000057">
    <property type="protein sequence ID" value="KAJ8403573.1"/>
    <property type="molecule type" value="Genomic_DNA"/>
</dbReference>
<gene>
    <name evidence="8" type="ORF">AAFF_G00348990</name>
</gene>
<feature type="transmembrane region" description="Helical" evidence="7">
    <location>
        <begin position="37"/>
        <end position="59"/>
    </location>
</feature>
<evidence type="ECO:0000313" key="8">
    <source>
        <dbReference type="EMBL" id="KAJ8403573.1"/>
    </source>
</evidence>